<accession>A0ABD5NEK9</accession>
<gene>
    <name evidence="2" type="ORF">ACFOKC_07010</name>
</gene>
<dbReference type="AlphaFoldDB" id="A0ABD5NEK9"/>
<name>A0ABD5NEK9_9EURY</name>
<keyword evidence="1" id="KW-1133">Transmembrane helix</keyword>
<dbReference type="EMBL" id="JBHRWN010000002">
    <property type="protein sequence ID" value="MFC3477472.1"/>
    <property type="molecule type" value="Genomic_DNA"/>
</dbReference>
<keyword evidence="1" id="KW-0812">Transmembrane</keyword>
<dbReference type="GeneID" id="69116600"/>
<evidence type="ECO:0000256" key="1">
    <source>
        <dbReference type="SAM" id="Phobius"/>
    </source>
</evidence>
<dbReference type="Proteomes" id="UP001595660">
    <property type="component" value="Unassembled WGS sequence"/>
</dbReference>
<protein>
    <submittedName>
        <fullName evidence="2">Uncharacterized protein</fullName>
    </submittedName>
</protein>
<proteinExistence type="predicted"/>
<keyword evidence="3" id="KW-1185">Reference proteome</keyword>
<feature type="transmembrane region" description="Helical" evidence="1">
    <location>
        <begin position="6"/>
        <end position="24"/>
    </location>
</feature>
<comment type="caution">
    <text evidence="2">The sequence shown here is derived from an EMBL/GenBank/DDBJ whole genome shotgun (WGS) entry which is preliminary data.</text>
</comment>
<keyword evidence="1" id="KW-0472">Membrane</keyword>
<dbReference type="RefSeq" id="WP_232571402.1">
    <property type="nucleotide sequence ID" value="NZ_CP089466.1"/>
</dbReference>
<sequence length="92" mass="9325">MVALATHVVLASALVLVVGFVAGWRAQFDSLPPVRATAAVALGSLVVAYSVASLPGFAAEAGDDPAESAVVAAVAVLLASGLARRLWRRVRS</sequence>
<feature type="transmembrane region" description="Helical" evidence="1">
    <location>
        <begin position="69"/>
        <end position="87"/>
    </location>
</feature>
<evidence type="ECO:0000313" key="3">
    <source>
        <dbReference type="Proteomes" id="UP001595660"/>
    </source>
</evidence>
<organism evidence="2 3">
    <name type="scientific">Halobacterium litoreum</name>
    <dbReference type="NCBI Taxonomy" id="2039234"/>
    <lineage>
        <taxon>Archaea</taxon>
        <taxon>Methanobacteriati</taxon>
        <taxon>Methanobacteriota</taxon>
        <taxon>Stenosarchaea group</taxon>
        <taxon>Halobacteria</taxon>
        <taxon>Halobacteriales</taxon>
        <taxon>Halobacteriaceae</taxon>
        <taxon>Halobacterium</taxon>
    </lineage>
</organism>
<evidence type="ECO:0000313" key="2">
    <source>
        <dbReference type="EMBL" id="MFC3477472.1"/>
    </source>
</evidence>
<reference evidence="2 3" key="1">
    <citation type="journal article" date="2019" name="Int. J. Syst. Evol. Microbiol.">
        <title>The Global Catalogue of Microorganisms (GCM) 10K type strain sequencing project: providing services to taxonomists for standard genome sequencing and annotation.</title>
        <authorList>
            <consortium name="The Broad Institute Genomics Platform"/>
            <consortium name="The Broad Institute Genome Sequencing Center for Infectious Disease"/>
            <person name="Wu L."/>
            <person name="Ma J."/>
        </authorList>
    </citation>
    <scope>NUCLEOTIDE SEQUENCE [LARGE SCALE GENOMIC DNA]</scope>
    <source>
        <strain evidence="2 3">CGMCC 1.12562</strain>
    </source>
</reference>
<feature type="transmembrane region" description="Helical" evidence="1">
    <location>
        <begin position="36"/>
        <end position="57"/>
    </location>
</feature>